<proteinExistence type="predicted"/>
<evidence type="ECO:0000313" key="2">
    <source>
        <dbReference type="RefSeq" id="XP_017787114.1"/>
    </source>
</evidence>
<accession>A0ABM1NJW4</accession>
<dbReference type="RefSeq" id="XP_017787114.1">
    <property type="nucleotide sequence ID" value="XM_017931625.1"/>
</dbReference>
<sequence length="232" mass="27710">MVYAIQKLVQRNNDYISLINGNFDHYVAESLWLNEEILKALPIFETVYRKHNHLRRKIRLTFKYLIFDVTNRSEAILVNIIKFSEHIMEDFKDDYMMSCIWQVCFISEWYTDQKLALDLLEKHANLSHSIISHIPTIVQISLRNHQVDVVQRLLEVLMQFQIESQYCYVLMALFNYKLQQRDLRSCSEIINWAVINNVKLPNTLHQKFLMLLLKKNEPIQPVKSPVSTDYKF</sequence>
<dbReference type="Proteomes" id="UP000695000">
    <property type="component" value="Unplaced"/>
</dbReference>
<reference evidence="2" key="1">
    <citation type="submission" date="2025-08" db="UniProtKB">
        <authorList>
            <consortium name="RefSeq"/>
        </authorList>
    </citation>
    <scope>IDENTIFICATION</scope>
</reference>
<name>A0ABM1NJW4_NICVS</name>
<organism evidence="1 2">
    <name type="scientific">Nicrophorus vespilloides</name>
    <name type="common">Boreal carrion beetle</name>
    <dbReference type="NCBI Taxonomy" id="110193"/>
    <lineage>
        <taxon>Eukaryota</taxon>
        <taxon>Metazoa</taxon>
        <taxon>Ecdysozoa</taxon>
        <taxon>Arthropoda</taxon>
        <taxon>Hexapoda</taxon>
        <taxon>Insecta</taxon>
        <taxon>Pterygota</taxon>
        <taxon>Neoptera</taxon>
        <taxon>Endopterygota</taxon>
        <taxon>Coleoptera</taxon>
        <taxon>Polyphaga</taxon>
        <taxon>Staphyliniformia</taxon>
        <taxon>Silphidae</taxon>
        <taxon>Nicrophorinae</taxon>
        <taxon>Nicrophorus</taxon>
    </lineage>
</organism>
<gene>
    <name evidence="2" type="primary">LOC108569879</name>
</gene>
<evidence type="ECO:0000313" key="1">
    <source>
        <dbReference type="Proteomes" id="UP000695000"/>
    </source>
</evidence>
<protein>
    <submittedName>
        <fullName evidence="2">Uncharacterized protein LOC108569879</fullName>
    </submittedName>
</protein>
<dbReference type="GeneID" id="108569879"/>
<keyword evidence="1" id="KW-1185">Reference proteome</keyword>